<evidence type="ECO:0000313" key="2">
    <source>
        <dbReference type="Proteomes" id="UP001277972"/>
    </source>
</evidence>
<keyword evidence="2" id="KW-1185">Reference proteome</keyword>
<evidence type="ECO:0000313" key="1">
    <source>
        <dbReference type="EMBL" id="MDX8045811.1"/>
    </source>
</evidence>
<proteinExistence type="predicted"/>
<protein>
    <submittedName>
        <fullName evidence="1">Uncharacterized protein</fullName>
    </submittedName>
</protein>
<organism evidence="1 2">
    <name type="scientific">Gracilibacillus pellucidus</name>
    <dbReference type="NCBI Taxonomy" id="3095368"/>
    <lineage>
        <taxon>Bacteria</taxon>
        <taxon>Bacillati</taxon>
        <taxon>Bacillota</taxon>
        <taxon>Bacilli</taxon>
        <taxon>Bacillales</taxon>
        <taxon>Bacillaceae</taxon>
        <taxon>Gracilibacillus</taxon>
    </lineage>
</organism>
<sequence>MGYIIPVEHYQYQQYHNRVQRSTQDPFPIERLYPIQLGMHDRKMKTKESFKKRKMTSSIKSQPSELVVHDTAYAGVTGKGKHFEASV</sequence>
<reference evidence="1" key="1">
    <citation type="submission" date="2023-11" db="EMBL/GenBank/DDBJ databases">
        <title>Gracilibacillus pellucida a moderately halophilic bacterium isolated from saline soil in Xinjiang province.</title>
        <authorList>
            <person name="Zhang Z."/>
            <person name="Tan F."/>
            <person name="Wang Y."/>
            <person name="Xia M."/>
        </authorList>
    </citation>
    <scope>NUCLEOTIDE SEQUENCE</scope>
    <source>
        <strain evidence="1">S3-1-1</strain>
    </source>
</reference>
<dbReference type="EMBL" id="JAWZSR010000003">
    <property type="protein sequence ID" value="MDX8045811.1"/>
    <property type="molecule type" value="Genomic_DNA"/>
</dbReference>
<comment type="caution">
    <text evidence="1">The sequence shown here is derived from an EMBL/GenBank/DDBJ whole genome shotgun (WGS) entry which is preliminary data.</text>
</comment>
<name>A0ACC6M4H0_9BACI</name>
<dbReference type="Proteomes" id="UP001277972">
    <property type="component" value="Unassembled WGS sequence"/>
</dbReference>
<accession>A0ACC6M4H0</accession>
<gene>
    <name evidence="1" type="ORF">SH601_07385</name>
</gene>